<dbReference type="GO" id="GO:0001653">
    <property type="term" value="F:peptide receptor activity"/>
    <property type="evidence" value="ECO:0007669"/>
    <property type="project" value="TreeGrafter"/>
</dbReference>
<sequence length="1157" mass="129598">MILLPLLFFLLFFNSFSDGQNSTTFTTTAISGVKTKIRVGVCAVQTIELDVIGWPTSGGAVNFALKRLAEDGYISMFDFEFIINYTECDRALGVQVGIEFMRTQKVNAVVGPPCADPMDIIAPMSTYYNVPLLGWGMVTASKYTDSTRYPYLTNIVPNSLSMGYSLVKLLELMSWDRIALLYEASDQGYPLSIMNDVETALNDVNSYSSDVVVKQELPSSDTNDSQYTTILNRVKRSARIVVSSVISATSRRKYLKMMLNNDMVSSEYVHIMLSLRSVGFGKQATSQTKCELNCLSSGLSPFWELDVDDGYNAKLKEAAKRVFVLDLSTDVMDKTYLSSFTANETSDIVNPPISCQTAACQAASSSTPSAFARSLHDLIYLYGMALTNVYNSNPSGIHDVETMMTAMQTNFNGLTGEVLMNSNNTRVPKLMFYGLDKNYDETSYMNLTYSLSTGASLSKGFSDESVIWTWYSGSRPLATPVCGFLGTSCPQTFMSQYGALVIALGAVLGAALIIILCCGLIILRQRKLEQDRINAEWQIPYMKLQKPPKKDKERQSKRSLQSGPSTITETSKFTFDSEFSNYTVFYLDKDAVLSTKHPASTLTKQEYDVFVKLRKLDHDNVNKFIGLSIDGADYIAVWKMCMRGSLQDIIVQGNFSIDPFFMFCIIRDIAEGLKYIHSSFLHVHGNLRSATCLVNESWQAKITDYGIGFLMEENKPMKKRQMWHAPEVLRGGLLPHQIEKPADIYSFAIICSEILTRKPAWNMAERKESVDELIYLVKKGGHNPVRPELDLDGVEVSNNLLHLVRDCWNDEPQDRPTADAISNLLRNMMPSKKTNLMDHVFNILEEYTTTLELEVEERTKELSAEKKKADVLLGRMLPKQVAERLKAGQTVEPEGFDSVTVLFSDVVKFTQLAAKCSPFQVVNLLNDLYGNFDSIIEEHGVYKVESIGDGYLCVSGLPARNGFQHIKQIVELSLDFMSYCKSFKVPHLPREKVELRIGVNSGPCVAGVVGLSMPRYCLFGDTVNTASRMESNGKASHIHMSAAAHTLLLTHYRNQYETQSRGDVIIKGKGVMETFWVHGRTGEYIEEAKQHPQTPPDLKPEQTPPIRQRRPTTPRDGSPTMSKRSVSPIVESNLKKINDESEALYRQFRRSETLALM</sequence>
<dbReference type="Gene3D" id="3.30.70.1230">
    <property type="entry name" value="Nucleotide cyclase"/>
    <property type="match status" value="1"/>
</dbReference>
<evidence type="ECO:0000259" key="20">
    <source>
        <dbReference type="PROSITE" id="PS50125"/>
    </source>
</evidence>
<dbReference type="GO" id="GO:0007168">
    <property type="term" value="P:receptor guanylyl cyclase signaling pathway"/>
    <property type="evidence" value="ECO:0007669"/>
    <property type="project" value="TreeGrafter"/>
</dbReference>
<dbReference type="Gene3D" id="1.10.510.10">
    <property type="entry name" value="Transferase(Phosphotransferase) domain 1"/>
    <property type="match status" value="1"/>
</dbReference>
<dbReference type="Pfam" id="PF07714">
    <property type="entry name" value="PK_Tyr_Ser-Thr"/>
    <property type="match status" value="1"/>
</dbReference>
<dbReference type="EMBL" id="CANHGI010000002">
    <property type="protein sequence ID" value="CAI5441934.1"/>
    <property type="molecule type" value="Genomic_DNA"/>
</dbReference>
<keyword evidence="8" id="KW-0342">GTP-binding</keyword>
<dbReference type="CDD" id="cd07302">
    <property type="entry name" value="CHD"/>
    <property type="match status" value="1"/>
</dbReference>
<dbReference type="SUPFAM" id="SSF53822">
    <property type="entry name" value="Periplasmic binding protein-like I"/>
    <property type="match status" value="1"/>
</dbReference>
<keyword evidence="22" id="KW-1185">Reference proteome</keyword>
<evidence type="ECO:0000256" key="18">
    <source>
        <dbReference type="SAM" id="SignalP"/>
    </source>
</evidence>
<feature type="region of interest" description="Disordered" evidence="16">
    <location>
        <begin position="1087"/>
        <end position="1133"/>
    </location>
</feature>
<dbReference type="PROSITE" id="PS50011">
    <property type="entry name" value="PROTEIN_KINASE_DOM"/>
    <property type="match status" value="1"/>
</dbReference>
<evidence type="ECO:0000256" key="11">
    <source>
        <dbReference type="ARBA" id="ARBA00023180"/>
    </source>
</evidence>
<dbReference type="InterPro" id="IPR028082">
    <property type="entry name" value="Peripla_BP_I"/>
</dbReference>
<proteinExistence type="inferred from homology"/>
<dbReference type="CDD" id="cd06352">
    <property type="entry name" value="PBP1_NPR_GC-like"/>
    <property type="match status" value="1"/>
</dbReference>
<comment type="subcellular location">
    <subcellularLocation>
        <location evidence="2">Membrane</location>
        <topology evidence="2">Single-pass type I membrane protein</topology>
    </subcellularLocation>
</comment>
<dbReference type="GO" id="GO:0004016">
    <property type="term" value="F:adenylate cyclase activity"/>
    <property type="evidence" value="ECO:0007669"/>
    <property type="project" value="TreeGrafter"/>
</dbReference>
<dbReference type="PANTHER" id="PTHR11920">
    <property type="entry name" value="GUANYLYL CYCLASE"/>
    <property type="match status" value="1"/>
</dbReference>
<dbReference type="SUPFAM" id="SSF55073">
    <property type="entry name" value="Nucleotide cyclase"/>
    <property type="match status" value="1"/>
</dbReference>
<dbReference type="InterPro" id="IPR050401">
    <property type="entry name" value="Cyclic_nucleotide_synthase"/>
</dbReference>
<organism evidence="21 22">
    <name type="scientific">Caenorhabditis angaria</name>
    <dbReference type="NCBI Taxonomy" id="860376"/>
    <lineage>
        <taxon>Eukaryota</taxon>
        <taxon>Metazoa</taxon>
        <taxon>Ecdysozoa</taxon>
        <taxon>Nematoda</taxon>
        <taxon>Chromadorea</taxon>
        <taxon>Rhabditida</taxon>
        <taxon>Rhabditina</taxon>
        <taxon>Rhabditomorpha</taxon>
        <taxon>Rhabditoidea</taxon>
        <taxon>Rhabditidae</taxon>
        <taxon>Peloderinae</taxon>
        <taxon>Caenorhabditis</taxon>
    </lineage>
</organism>
<keyword evidence="6" id="KW-0547">Nucleotide-binding</keyword>
<comment type="similarity">
    <text evidence="14">Belongs to the adenylyl cyclase class-4/guanylyl cyclase family.</text>
</comment>
<evidence type="ECO:0000259" key="19">
    <source>
        <dbReference type="PROSITE" id="PS50011"/>
    </source>
</evidence>
<evidence type="ECO:0000256" key="12">
    <source>
        <dbReference type="ARBA" id="ARBA00023239"/>
    </source>
</evidence>
<dbReference type="FunFam" id="3.40.50.2300:FF:000447">
    <property type="entry name" value="Receptor-type guanylate cyclase gcy-19"/>
    <property type="match status" value="1"/>
</dbReference>
<feature type="transmembrane region" description="Helical" evidence="17">
    <location>
        <begin position="497"/>
        <end position="523"/>
    </location>
</feature>
<dbReference type="AlphaFoldDB" id="A0A9P1IBB1"/>
<dbReference type="GO" id="GO:0004672">
    <property type="term" value="F:protein kinase activity"/>
    <property type="evidence" value="ECO:0007669"/>
    <property type="project" value="InterPro"/>
</dbReference>
<feature type="region of interest" description="Disordered" evidence="16">
    <location>
        <begin position="546"/>
        <end position="566"/>
    </location>
</feature>
<evidence type="ECO:0000313" key="22">
    <source>
        <dbReference type="Proteomes" id="UP001152747"/>
    </source>
</evidence>
<dbReference type="Gene3D" id="3.40.50.2300">
    <property type="match status" value="2"/>
</dbReference>
<dbReference type="InterPro" id="IPR001054">
    <property type="entry name" value="A/G_cyclase"/>
</dbReference>
<reference evidence="21" key="1">
    <citation type="submission" date="2022-11" db="EMBL/GenBank/DDBJ databases">
        <authorList>
            <person name="Kikuchi T."/>
        </authorList>
    </citation>
    <scope>NUCLEOTIDE SEQUENCE</scope>
    <source>
        <strain evidence="21">PS1010</strain>
    </source>
</reference>
<dbReference type="PROSITE" id="PS50125">
    <property type="entry name" value="GUANYLATE_CYCLASE_2"/>
    <property type="match status" value="1"/>
</dbReference>
<feature type="signal peptide" evidence="18">
    <location>
        <begin position="1"/>
        <end position="19"/>
    </location>
</feature>
<keyword evidence="10" id="KW-0675">Receptor</keyword>
<dbReference type="InterPro" id="IPR000719">
    <property type="entry name" value="Prot_kinase_dom"/>
</dbReference>
<comment type="catalytic activity">
    <reaction evidence="1 15">
        <text>GTP = 3',5'-cyclic GMP + diphosphate</text>
        <dbReference type="Rhea" id="RHEA:13665"/>
        <dbReference type="ChEBI" id="CHEBI:33019"/>
        <dbReference type="ChEBI" id="CHEBI:37565"/>
        <dbReference type="ChEBI" id="CHEBI:57746"/>
        <dbReference type="EC" id="4.6.1.2"/>
    </reaction>
</comment>
<dbReference type="InterPro" id="IPR011009">
    <property type="entry name" value="Kinase-like_dom_sf"/>
</dbReference>
<dbReference type="SUPFAM" id="SSF56112">
    <property type="entry name" value="Protein kinase-like (PK-like)"/>
    <property type="match status" value="1"/>
</dbReference>
<dbReference type="GO" id="GO:0004383">
    <property type="term" value="F:guanylate cyclase activity"/>
    <property type="evidence" value="ECO:0007669"/>
    <property type="project" value="UniProtKB-EC"/>
</dbReference>
<keyword evidence="5 18" id="KW-0732">Signal</keyword>
<dbReference type="EC" id="4.6.1.2" evidence="3 15"/>
<dbReference type="GO" id="GO:0006935">
    <property type="term" value="P:chemotaxis"/>
    <property type="evidence" value="ECO:0007669"/>
    <property type="project" value="UniProtKB-ARBA"/>
</dbReference>
<dbReference type="Proteomes" id="UP001152747">
    <property type="component" value="Unassembled WGS sequence"/>
</dbReference>
<evidence type="ECO:0000256" key="2">
    <source>
        <dbReference type="ARBA" id="ARBA00004479"/>
    </source>
</evidence>
<dbReference type="PROSITE" id="PS00452">
    <property type="entry name" value="GUANYLATE_CYCLASE_1"/>
    <property type="match status" value="1"/>
</dbReference>
<dbReference type="GO" id="GO:0035556">
    <property type="term" value="P:intracellular signal transduction"/>
    <property type="evidence" value="ECO:0007669"/>
    <property type="project" value="InterPro"/>
</dbReference>
<dbReference type="Pfam" id="PF01094">
    <property type="entry name" value="ANF_receptor"/>
    <property type="match status" value="1"/>
</dbReference>
<evidence type="ECO:0000256" key="6">
    <source>
        <dbReference type="ARBA" id="ARBA00022741"/>
    </source>
</evidence>
<name>A0A9P1IBB1_9PELO</name>
<evidence type="ECO:0000256" key="14">
    <source>
        <dbReference type="RuleBase" id="RU000405"/>
    </source>
</evidence>
<dbReference type="InterPro" id="IPR001245">
    <property type="entry name" value="Ser-Thr/Tyr_kinase_cat_dom"/>
</dbReference>
<dbReference type="GO" id="GO:0007635">
    <property type="term" value="P:chemosensory behavior"/>
    <property type="evidence" value="ECO:0007669"/>
    <property type="project" value="UniProtKB-ARBA"/>
</dbReference>
<keyword evidence="13 15" id="KW-0141">cGMP biosynthesis</keyword>
<dbReference type="Pfam" id="PF00211">
    <property type="entry name" value="Guanylate_cyc"/>
    <property type="match status" value="1"/>
</dbReference>
<accession>A0A9P1IBB1</accession>
<evidence type="ECO:0000256" key="16">
    <source>
        <dbReference type="SAM" id="MobiDB-lite"/>
    </source>
</evidence>
<evidence type="ECO:0000256" key="15">
    <source>
        <dbReference type="RuleBase" id="RU003431"/>
    </source>
</evidence>
<dbReference type="GO" id="GO:0005524">
    <property type="term" value="F:ATP binding"/>
    <property type="evidence" value="ECO:0007669"/>
    <property type="project" value="InterPro"/>
</dbReference>
<dbReference type="FunFam" id="3.30.70.1230:FF:000023">
    <property type="entry name" value="Guanylate cyclase"/>
    <property type="match status" value="1"/>
</dbReference>
<dbReference type="InterPro" id="IPR018297">
    <property type="entry name" value="A/G_cyclase_CS"/>
</dbReference>
<dbReference type="PANTHER" id="PTHR11920:SF71">
    <property type="entry name" value="RECEPTOR-TYPE GUANYLATE CYCLASE GCY-19"/>
    <property type="match status" value="1"/>
</dbReference>
<keyword evidence="12 14" id="KW-0456">Lyase</keyword>
<dbReference type="SMART" id="SM00044">
    <property type="entry name" value="CYCc"/>
    <property type="match status" value="1"/>
</dbReference>
<evidence type="ECO:0000256" key="9">
    <source>
        <dbReference type="ARBA" id="ARBA00023136"/>
    </source>
</evidence>
<protein>
    <recommendedName>
        <fullName evidence="3 15">Guanylate cyclase</fullName>
        <ecNumber evidence="3 15">4.6.1.2</ecNumber>
    </recommendedName>
</protein>
<dbReference type="OrthoDB" id="4062651at2759"/>
<feature type="domain" description="Guanylate cyclase" evidence="20">
    <location>
        <begin position="900"/>
        <end position="1030"/>
    </location>
</feature>
<evidence type="ECO:0000256" key="1">
    <source>
        <dbReference type="ARBA" id="ARBA00001436"/>
    </source>
</evidence>
<comment type="caution">
    <text evidence="21">The sequence shown here is derived from an EMBL/GenBank/DDBJ whole genome shotgun (WGS) entry which is preliminary data.</text>
</comment>
<evidence type="ECO:0000256" key="7">
    <source>
        <dbReference type="ARBA" id="ARBA00022989"/>
    </source>
</evidence>
<evidence type="ECO:0000256" key="17">
    <source>
        <dbReference type="SAM" id="Phobius"/>
    </source>
</evidence>
<evidence type="ECO:0000256" key="8">
    <source>
        <dbReference type="ARBA" id="ARBA00023134"/>
    </source>
</evidence>
<keyword evidence="9 17" id="KW-0472">Membrane</keyword>
<feature type="domain" description="Protein kinase" evidence="19">
    <location>
        <begin position="554"/>
        <end position="842"/>
    </location>
</feature>
<keyword evidence="11" id="KW-0325">Glycoprotein</keyword>
<feature type="chain" id="PRO_5040461028" description="Guanylate cyclase" evidence="18">
    <location>
        <begin position="20"/>
        <end position="1157"/>
    </location>
</feature>
<dbReference type="InterPro" id="IPR029787">
    <property type="entry name" value="Nucleotide_cyclase"/>
</dbReference>
<dbReference type="InterPro" id="IPR001828">
    <property type="entry name" value="ANF_lig-bd_rcpt"/>
</dbReference>
<keyword evidence="7 17" id="KW-1133">Transmembrane helix</keyword>
<gene>
    <name evidence="21" type="ORF">CAMP_LOCUS4571</name>
</gene>
<evidence type="ECO:0000256" key="5">
    <source>
        <dbReference type="ARBA" id="ARBA00022729"/>
    </source>
</evidence>
<keyword evidence="4 17" id="KW-0812">Transmembrane</keyword>
<evidence type="ECO:0000256" key="13">
    <source>
        <dbReference type="ARBA" id="ARBA00023293"/>
    </source>
</evidence>
<evidence type="ECO:0000256" key="3">
    <source>
        <dbReference type="ARBA" id="ARBA00012202"/>
    </source>
</evidence>
<evidence type="ECO:0000256" key="4">
    <source>
        <dbReference type="ARBA" id="ARBA00022692"/>
    </source>
</evidence>
<evidence type="ECO:0000256" key="10">
    <source>
        <dbReference type="ARBA" id="ARBA00023170"/>
    </source>
</evidence>
<dbReference type="GO" id="GO:0005886">
    <property type="term" value="C:plasma membrane"/>
    <property type="evidence" value="ECO:0007669"/>
    <property type="project" value="TreeGrafter"/>
</dbReference>
<evidence type="ECO:0000313" key="21">
    <source>
        <dbReference type="EMBL" id="CAI5441934.1"/>
    </source>
</evidence>
<dbReference type="GO" id="GO:0005525">
    <property type="term" value="F:GTP binding"/>
    <property type="evidence" value="ECO:0007669"/>
    <property type="project" value="UniProtKB-KW"/>
</dbReference>